<feature type="coiled-coil region" evidence="1">
    <location>
        <begin position="12"/>
        <end position="39"/>
    </location>
</feature>
<feature type="region of interest" description="Disordered" evidence="2">
    <location>
        <begin position="228"/>
        <end position="259"/>
    </location>
</feature>
<feature type="region of interest" description="Disordered" evidence="2">
    <location>
        <begin position="59"/>
        <end position="82"/>
    </location>
</feature>
<feature type="compositionally biased region" description="Basic and acidic residues" evidence="2">
    <location>
        <begin position="181"/>
        <end position="197"/>
    </location>
</feature>
<keyword evidence="4" id="KW-1185">Reference proteome</keyword>
<dbReference type="EMBL" id="JACAZE010000020">
    <property type="protein sequence ID" value="KAF7293882.1"/>
    <property type="molecule type" value="Genomic_DNA"/>
</dbReference>
<reference evidence="3" key="1">
    <citation type="submission" date="2020-05" db="EMBL/GenBank/DDBJ databases">
        <title>Mycena genomes resolve the evolution of fungal bioluminescence.</title>
        <authorList>
            <person name="Tsai I.J."/>
        </authorList>
    </citation>
    <scope>NUCLEOTIDE SEQUENCE</scope>
    <source>
        <strain evidence="3">110903Hualien_Pintung</strain>
    </source>
</reference>
<accession>A0A8H6VTZ9</accession>
<feature type="compositionally biased region" description="Basic and acidic residues" evidence="2">
    <location>
        <begin position="62"/>
        <end position="74"/>
    </location>
</feature>
<dbReference type="Proteomes" id="UP000613580">
    <property type="component" value="Unassembled WGS sequence"/>
</dbReference>
<evidence type="ECO:0000313" key="4">
    <source>
        <dbReference type="Proteomes" id="UP000613580"/>
    </source>
</evidence>
<name>A0A8H6VTZ9_MYCCL</name>
<evidence type="ECO:0000256" key="2">
    <source>
        <dbReference type="SAM" id="MobiDB-lite"/>
    </source>
</evidence>
<keyword evidence="1" id="KW-0175">Coiled coil</keyword>
<gene>
    <name evidence="3" type="ORF">HMN09_01184300</name>
</gene>
<feature type="compositionally biased region" description="Basic and acidic residues" evidence="2">
    <location>
        <begin position="371"/>
        <end position="408"/>
    </location>
</feature>
<comment type="caution">
    <text evidence="3">The sequence shown here is derived from an EMBL/GenBank/DDBJ whole genome shotgun (WGS) entry which is preliminary data.</text>
</comment>
<organism evidence="3 4">
    <name type="scientific">Mycena chlorophos</name>
    <name type="common">Agaric fungus</name>
    <name type="synonym">Agaricus chlorophos</name>
    <dbReference type="NCBI Taxonomy" id="658473"/>
    <lineage>
        <taxon>Eukaryota</taxon>
        <taxon>Fungi</taxon>
        <taxon>Dikarya</taxon>
        <taxon>Basidiomycota</taxon>
        <taxon>Agaricomycotina</taxon>
        <taxon>Agaricomycetes</taxon>
        <taxon>Agaricomycetidae</taxon>
        <taxon>Agaricales</taxon>
        <taxon>Marasmiineae</taxon>
        <taxon>Mycenaceae</taxon>
        <taxon>Mycena</taxon>
    </lineage>
</organism>
<dbReference type="AlphaFoldDB" id="A0A8H6VTZ9"/>
<proteinExistence type="predicted"/>
<evidence type="ECO:0000313" key="3">
    <source>
        <dbReference type="EMBL" id="KAF7293882.1"/>
    </source>
</evidence>
<dbReference type="OrthoDB" id="3060478at2759"/>
<sequence>MDSPETPVPPLLAVLTRALEDAQRQNTALRAELKDADATLRAAAGGGRVAEEMRALVQQRDSALHERDLARDERDEREDDAMATKAALCESVTAATGDAETKTEDHAHCEEALEMTRTEMGGKLEAESKRAEEAEAAAAEAQQRIDDLLEQLSASDTTVTNLKTELERATGLQAKHHSLQRKLDDEAERAQKAETALKESEKRVAELYSDLNTANALAGSAAKELQKVQESKRGEGETAQSTIDELTSKLTTAESTNTKLTSSLTLTKSDLASARELLTTRTAELRTRSAELAQRDVELQGQKIVLDGNANAREVLKRRIELLEEAQRAGGREKERLVGEGKVKRIGLQDARIQELETALNAKEREIEVAKRAAVKEPEQTPRQRAERTRSRSRSPEIRRVRIKREDMPIPIGPRRRGGSELPPIACIVERDDDDSKSDVASSSSAPNPKPTPTRRASAEKSTDLVTPSKKVLSPTAERKAYLDAMAPFPRPSVRERFANLGKVATDYTASSTLRTVGNHSSLPFLFLPNRTVWCTPEKTHALGFAPTMVYSRDSDAGWVPEEAMRGLVGKKVELFVQADEGAGGGGGAGAGKENVYYAGVYLVKDMRGVSAPGSIMPEDVGFGALARAMGLMSVEPSSALASGTGMIPNPIPSHGQREGNAIRHDLLKQFVSGLIRGCMLICAVGWCQ</sequence>
<protein>
    <submittedName>
        <fullName evidence="3">Uncharacterized protein</fullName>
    </submittedName>
</protein>
<feature type="compositionally biased region" description="Polar residues" evidence="2">
    <location>
        <begin position="238"/>
        <end position="254"/>
    </location>
</feature>
<feature type="region of interest" description="Disordered" evidence="2">
    <location>
        <begin position="173"/>
        <end position="197"/>
    </location>
</feature>
<feature type="region of interest" description="Disordered" evidence="2">
    <location>
        <begin position="371"/>
        <end position="474"/>
    </location>
</feature>
<evidence type="ECO:0000256" key="1">
    <source>
        <dbReference type="SAM" id="Coils"/>
    </source>
</evidence>